<dbReference type="SUPFAM" id="SSF53756">
    <property type="entry name" value="UDP-Glycosyltransferase/glycogen phosphorylase"/>
    <property type="match status" value="1"/>
</dbReference>
<evidence type="ECO:0000313" key="4">
    <source>
        <dbReference type="Proteomes" id="UP000192391"/>
    </source>
</evidence>
<accession>A0AAC9W4F3</accession>
<feature type="domain" description="Glycosyltransferase subfamily 4-like N-terminal" evidence="2">
    <location>
        <begin position="14"/>
        <end position="171"/>
    </location>
</feature>
<reference evidence="4" key="1">
    <citation type="journal article" date="2017" name="Sci. Rep.">
        <title>Determination of the Genome and Primary Transcriptome of Syngas Fermenting Eubacterium limosum ATCC 8486.</title>
        <authorList>
            <person name="Song Y."/>
            <person name="Shin J."/>
            <person name="Jeong Y."/>
            <person name="Jin S."/>
            <person name="Lee J.K."/>
            <person name="Kim D.R."/>
            <person name="Kim S.C."/>
            <person name="Cho S."/>
            <person name="Cho B.K."/>
        </authorList>
    </citation>
    <scope>NUCLEOTIDE SEQUENCE [LARGE SCALE GENOMIC DNA]</scope>
    <source>
        <strain evidence="4">ATCC 8486</strain>
    </source>
</reference>
<dbReference type="EMBL" id="CP019962">
    <property type="protein sequence ID" value="ARD67079.1"/>
    <property type="molecule type" value="Genomic_DNA"/>
</dbReference>
<dbReference type="Gene3D" id="3.40.50.2000">
    <property type="entry name" value="Glycogen Phosphorylase B"/>
    <property type="match status" value="2"/>
</dbReference>
<dbReference type="InterPro" id="IPR001296">
    <property type="entry name" value="Glyco_trans_1"/>
</dbReference>
<dbReference type="CDD" id="cd03812">
    <property type="entry name" value="GT4_CapH-like"/>
    <property type="match status" value="1"/>
</dbReference>
<evidence type="ECO:0000313" key="3">
    <source>
        <dbReference type="EMBL" id="ARD67079.1"/>
    </source>
</evidence>
<dbReference type="InterPro" id="IPR028098">
    <property type="entry name" value="Glyco_trans_4-like_N"/>
</dbReference>
<dbReference type="KEGG" id="elim:B2M23_16735"/>
<dbReference type="InterPro" id="IPR050194">
    <property type="entry name" value="Glycosyltransferase_grp1"/>
</dbReference>
<dbReference type="Proteomes" id="UP000192391">
    <property type="component" value="Chromosome"/>
</dbReference>
<dbReference type="RefSeq" id="WP_038352367.1">
    <property type="nucleotide sequence ID" value="NZ_CP019962.1"/>
</dbReference>
<name>A0AAC9W4F3_EUBLI</name>
<organism evidence="3 4">
    <name type="scientific">Eubacterium limosum</name>
    <dbReference type="NCBI Taxonomy" id="1736"/>
    <lineage>
        <taxon>Bacteria</taxon>
        <taxon>Bacillati</taxon>
        <taxon>Bacillota</taxon>
        <taxon>Clostridia</taxon>
        <taxon>Eubacteriales</taxon>
        <taxon>Eubacteriaceae</taxon>
        <taxon>Eubacterium</taxon>
    </lineage>
</organism>
<sequence>MIRVLHVIGSMNRGGAETFIMNVYRHINRDEVQFDFLLEAQKEGAYDKEILALGGKIFFYIPRKESIFKNKKSLETFFKKHSEYKIVHQHASSQSNIEPLKAAKKAGVPVRILHSHSTKQGGSKIHKYIHKYNQVVHKNTATRCFACSDLAGQWMYGKHDFEIINNGIDANKFSYNPKKREQIRKKLNIQSDQFVVGHIGNFVEVKNHEYVIEIFKEMLKIEPSLLLLLVGDGRLKAHIQDIVNKYDLNNNVKFTGLVENPEDYLQAMDAFVFPSFYEGFPVTLVEAQVSGLPCFISDHITKSVKICDNVFFEDISDNPIVWANNILAYKEKKYKRINSKRNIIQKGFDIRQVARKLEDEYCKYSYYLKES</sequence>
<protein>
    <submittedName>
        <fullName evidence="3">Uncharacterized protein</fullName>
    </submittedName>
</protein>
<gene>
    <name evidence="3" type="ORF">B2M23_16735</name>
</gene>
<dbReference type="AlphaFoldDB" id="A0AAC9W4F3"/>
<feature type="domain" description="Glycosyl transferase family 1" evidence="1">
    <location>
        <begin position="180"/>
        <end position="333"/>
    </location>
</feature>
<proteinExistence type="predicted"/>
<dbReference type="GO" id="GO:0016757">
    <property type="term" value="F:glycosyltransferase activity"/>
    <property type="evidence" value="ECO:0007669"/>
    <property type="project" value="InterPro"/>
</dbReference>
<dbReference type="Pfam" id="PF13439">
    <property type="entry name" value="Glyco_transf_4"/>
    <property type="match status" value="1"/>
</dbReference>
<dbReference type="Pfam" id="PF00534">
    <property type="entry name" value="Glycos_transf_1"/>
    <property type="match status" value="1"/>
</dbReference>
<evidence type="ECO:0000259" key="2">
    <source>
        <dbReference type="Pfam" id="PF13439"/>
    </source>
</evidence>
<dbReference type="PANTHER" id="PTHR45947:SF15">
    <property type="entry name" value="TEICHURONIC ACID BIOSYNTHESIS GLYCOSYLTRANSFERASE TUAC-RELATED"/>
    <property type="match status" value="1"/>
</dbReference>
<dbReference type="PANTHER" id="PTHR45947">
    <property type="entry name" value="SULFOQUINOVOSYL TRANSFERASE SQD2"/>
    <property type="match status" value="1"/>
</dbReference>
<evidence type="ECO:0000259" key="1">
    <source>
        <dbReference type="Pfam" id="PF00534"/>
    </source>
</evidence>